<dbReference type="AlphaFoldDB" id="A0A1M7CU42"/>
<proteinExistence type="predicted"/>
<name>A0A1M7CU42_9BACT</name>
<evidence type="ECO:0008006" key="4">
    <source>
        <dbReference type="Google" id="ProtNLM"/>
    </source>
</evidence>
<feature type="transmembrane region" description="Helical" evidence="1">
    <location>
        <begin position="95"/>
        <end position="119"/>
    </location>
</feature>
<keyword evidence="1" id="KW-0812">Transmembrane</keyword>
<feature type="transmembrane region" description="Helical" evidence="1">
    <location>
        <begin position="34"/>
        <end position="53"/>
    </location>
</feature>
<feature type="transmembrane region" description="Helical" evidence="1">
    <location>
        <begin position="59"/>
        <end position="83"/>
    </location>
</feature>
<keyword evidence="3" id="KW-1185">Reference proteome</keyword>
<dbReference type="Proteomes" id="UP000184420">
    <property type="component" value="Unassembled WGS sequence"/>
</dbReference>
<dbReference type="Pfam" id="PF17555">
    <property type="entry name" value="TssN"/>
    <property type="match status" value="1"/>
</dbReference>
<keyword evidence="1" id="KW-0472">Membrane</keyword>
<evidence type="ECO:0000256" key="1">
    <source>
        <dbReference type="SAM" id="Phobius"/>
    </source>
</evidence>
<dbReference type="OrthoDB" id="1024052at2"/>
<feature type="transmembrane region" description="Helical" evidence="1">
    <location>
        <begin position="6"/>
        <end position="25"/>
    </location>
</feature>
<dbReference type="STRING" id="1419482.SAMN05444266_104473"/>
<accession>A0A1M7CU42</accession>
<reference evidence="2 3" key="1">
    <citation type="submission" date="2016-11" db="EMBL/GenBank/DDBJ databases">
        <authorList>
            <person name="Jaros S."/>
            <person name="Januszkiewicz K."/>
            <person name="Wedrychowicz H."/>
        </authorList>
    </citation>
    <scope>NUCLEOTIDE SEQUENCE [LARGE SCALE GENOMIC DNA]</scope>
    <source>
        <strain evidence="2 3">DSM 27406</strain>
    </source>
</reference>
<dbReference type="InterPro" id="IPR035177">
    <property type="entry name" value="TssN"/>
</dbReference>
<evidence type="ECO:0000313" key="2">
    <source>
        <dbReference type="EMBL" id="SHL70603.1"/>
    </source>
</evidence>
<organism evidence="2 3">
    <name type="scientific">Chitinophaga jiangningensis</name>
    <dbReference type="NCBI Taxonomy" id="1419482"/>
    <lineage>
        <taxon>Bacteria</taxon>
        <taxon>Pseudomonadati</taxon>
        <taxon>Bacteroidota</taxon>
        <taxon>Chitinophagia</taxon>
        <taxon>Chitinophagales</taxon>
        <taxon>Chitinophagaceae</taxon>
        <taxon>Chitinophaga</taxon>
    </lineage>
</organism>
<dbReference type="EMBL" id="FRBL01000004">
    <property type="protein sequence ID" value="SHL70603.1"/>
    <property type="molecule type" value="Genomic_DNA"/>
</dbReference>
<gene>
    <name evidence="2" type="ORF">SAMN05444266_104473</name>
</gene>
<evidence type="ECO:0000313" key="3">
    <source>
        <dbReference type="Proteomes" id="UP000184420"/>
    </source>
</evidence>
<protein>
    <recommendedName>
        <fullName evidence="4">TssN family type VI secretion system protein</fullName>
    </recommendedName>
</protein>
<sequence>MKNLLLLTLLAGATVVLTIICWYWWPKSAKNKPLILLLILAGACIGCITTLLLPQLLTSAWWIFSAAEVVGLLVGTYISMLISLLRLNRYKGTRLILVVAICYVMLVSTLIYSCCYWAFVTSLTTVLLWRAQVLVLPATIIIEMGKAFYYLPPPAYAPWVYPLENVIQEIVESDMDELLVVGLRITKSSADDSLTYFRARAPLHISWGDFFYHFLNDYNEKHPEQQIEVTDAGGNACYWQFFRVRNCWPAAIIDYNRPVQFTGIRENSVIVCVRV</sequence>
<keyword evidence="1" id="KW-1133">Transmembrane helix</keyword>
<dbReference type="RefSeq" id="WP_073081215.1">
    <property type="nucleotide sequence ID" value="NZ_FRBL01000004.1"/>
</dbReference>